<name>A0A2A5S582_9LACT</name>
<keyword evidence="4" id="KW-1185">Reference proteome</keyword>
<feature type="transmembrane region" description="Helical" evidence="1">
    <location>
        <begin position="40"/>
        <end position="63"/>
    </location>
</feature>
<proteinExistence type="predicted"/>
<evidence type="ECO:0000313" key="4">
    <source>
        <dbReference type="Proteomes" id="UP000218282"/>
    </source>
</evidence>
<organism evidence="3 4">
    <name type="scientific">Pseudolactococcus piscium</name>
    <dbReference type="NCBI Taxonomy" id="1364"/>
    <lineage>
        <taxon>Bacteria</taxon>
        <taxon>Bacillati</taxon>
        <taxon>Bacillota</taxon>
        <taxon>Bacilli</taxon>
        <taxon>Lactobacillales</taxon>
        <taxon>Streptococcaceae</taxon>
        <taxon>Pseudolactococcus</taxon>
    </lineage>
</organism>
<dbReference type="EMBL" id="JXJW01000002">
    <property type="protein sequence ID" value="PCS08601.1"/>
    <property type="molecule type" value="Genomic_DNA"/>
</dbReference>
<evidence type="ECO:0000256" key="1">
    <source>
        <dbReference type="SAM" id="Phobius"/>
    </source>
</evidence>
<dbReference type="Pfam" id="PF14501">
    <property type="entry name" value="HATPase_c_5"/>
    <property type="match status" value="1"/>
</dbReference>
<dbReference type="RefSeq" id="WP_096813632.1">
    <property type="nucleotide sequence ID" value="NZ_JXJW01000002.1"/>
</dbReference>
<dbReference type="Proteomes" id="UP000218282">
    <property type="component" value="Unassembled WGS sequence"/>
</dbReference>
<dbReference type="InterPro" id="IPR032834">
    <property type="entry name" value="NatK-like_C"/>
</dbReference>
<protein>
    <submittedName>
        <fullName evidence="3">Two-component regulatory system, sensor kinase protein</fullName>
    </submittedName>
</protein>
<keyword evidence="3" id="KW-0418">Kinase</keyword>
<reference evidence="3 4" key="1">
    <citation type="submission" date="2014-12" db="EMBL/GenBank/DDBJ databases">
        <title>Draft genome sequences of 10 type strains of Lactococcus.</title>
        <authorList>
            <person name="Sun Z."/>
            <person name="Zhong Z."/>
            <person name="Liu W."/>
            <person name="Zhang W."/>
            <person name="Zhang H."/>
        </authorList>
    </citation>
    <scope>NUCLEOTIDE SEQUENCE [LARGE SCALE GENOMIC DNA]</scope>
    <source>
        <strain evidence="3 4">DSM 6634</strain>
    </source>
</reference>
<keyword evidence="1" id="KW-0472">Membrane</keyword>
<keyword evidence="3" id="KW-0808">Transferase</keyword>
<dbReference type="Gene3D" id="3.30.565.10">
    <property type="entry name" value="Histidine kinase-like ATPase, C-terminal domain"/>
    <property type="match status" value="1"/>
</dbReference>
<evidence type="ECO:0000259" key="2">
    <source>
        <dbReference type="Pfam" id="PF14501"/>
    </source>
</evidence>
<feature type="transmembrane region" description="Helical" evidence="1">
    <location>
        <begin position="7"/>
        <end position="28"/>
    </location>
</feature>
<gene>
    <name evidence="3" type="ORF">RU86_GL000985</name>
</gene>
<dbReference type="AlphaFoldDB" id="A0A2A5S582"/>
<comment type="caution">
    <text evidence="3">The sequence shown here is derived from an EMBL/GenBank/DDBJ whole genome shotgun (WGS) entry which is preliminary data.</text>
</comment>
<keyword evidence="1" id="KW-1133">Transmembrane helix</keyword>
<sequence>MFKKTHFFFIISIISIPCISTFILTLAIMSEVSLFNYKYFMPIFITICIVYMNICICYLYFLLKSYFKKLASATTQNKVFKSELYFYKQLNQSQTELSAIKHDLKNQYLLLLGFTCHDDTVSIKRYLENALDSLKHTDNYYTEDYLLNFLINDKKNLAEQHDITFQAKVFLSKHSRLDSDILAILIGNLIDNAINALNRLPADQEKKINILIKQANHNLLIELTNRFDIREVTTRKHRESAGIGIKNIKKIVHDHNGIYRQWVTSDIFHTSILLFDIYASSDISA</sequence>
<dbReference type="InterPro" id="IPR036890">
    <property type="entry name" value="HATPase_C_sf"/>
</dbReference>
<dbReference type="SUPFAM" id="SSF55874">
    <property type="entry name" value="ATPase domain of HSP90 chaperone/DNA topoisomerase II/histidine kinase"/>
    <property type="match status" value="1"/>
</dbReference>
<dbReference type="GO" id="GO:0016301">
    <property type="term" value="F:kinase activity"/>
    <property type="evidence" value="ECO:0007669"/>
    <property type="project" value="UniProtKB-KW"/>
</dbReference>
<feature type="domain" description="Sensor histidine kinase NatK-like C-terminal" evidence="2">
    <location>
        <begin position="182"/>
        <end position="270"/>
    </location>
</feature>
<accession>A0A2A5S582</accession>
<evidence type="ECO:0000313" key="3">
    <source>
        <dbReference type="EMBL" id="PCS08601.1"/>
    </source>
</evidence>
<keyword evidence="1" id="KW-0812">Transmembrane</keyword>